<protein>
    <submittedName>
        <fullName evidence="1">Uncharacterized protein</fullName>
    </submittedName>
</protein>
<reference evidence="1" key="1">
    <citation type="submission" date="2019-10" db="EMBL/GenBank/DDBJ databases">
        <authorList>
            <consortium name="Genoscope - CEA"/>
            <person name="William W."/>
        </authorList>
    </citation>
    <scope>NUCLEOTIDE SEQUENCE [LARGE SCALE GENOMIC DNA]</scope>
    <source>
        <strain evidence="1">BBR_PRJEB10994</strain>
    </source>
</reference>
<evidence type="ECO:0000313" key="2">
    <source>
        <dbReference type="Proteomes" id="UP000182190"/>
    </source>
</evidence>
<evidence type="ECO:0000313" key="1">
    <source>
        <dbReference type="EMBL" id="VXD22488.1"/>
    </source>
</evidence>
<dbReference type="AlphaFoldDB" id="A0A7Z9BTX6"/>
<dbReference type="RefSeq" id="WP_083620630.1">
    <property type="nucleotide sequence ID" value="NZ_LR735015.1"/>
</dbReference>
<dbReference type="EMBL" id="CZCS02000208">
    <property type="protein sequence ID" value="VXD22488.1"/>
    <property type="molecule type" value="Genomic_DNA"/>
</dbReference>
<organism evidence="1 2">
    <name type="scientific">Planktothrix paucivesiculata PCC 9631</name>
    <dbReference type="NCBI Taxonomy" id="671071"/>
    <lineage>
        <taxon>Bacteria</taxon>
        <taxon>Bacillati</taxon>
        <taxon>Cyanobacteriota</taxon>
        <taxon>Cyanophyceae</taxon>
        <taxon>Oscillatoriophycideae</taxon>
        <taxon>Oscillatoriales</taxon>
        <taxon>Microcoleaceae</taxon>
        <taxon>Planktothrix</taxon>
    </lineage>
</organism>
<proteinExistence type="predicted"/>
<sequence length="84" mass="9480">MTAPSERPAIENLRGKFTSPDLQQRLTALSDCLKFDQGLDLLAQQALTNPSEQVKQSAYWVLYGDNPYLTENVNLRSPNIIQDK</sequence>
<accession>A0A7Z9BTX6</accession>
<dbReference type="Proteomes" id="UP000182190">
    <property type="component" value="Unassembled WGS sequence"/>
</dbReference>
<name>A0A7Z9BTX6_9CYAN</name>
<keyword evidence="2" id="KW-1185">Reference proteome</keyword>
<gene>
    <name evidence="1" type="ORF">PL9631_660073</name>
</gene>
<comment type="caution">
    <text evidence="1">The sequence shown here is derived from an EMBL/GenBank/DDBJ whole genome shotgun (WGS) entry which is preliminary data.</text>
</comment>